<dbReference type="InterPro" id="IPR013792">
    <property type="entry name" value="RNA3'P_cycl/enolpyr_Trfase_a/b"/>
</dbReference>
<dbReference type="CDD" id="cd01555">
    <property type="entry name" value="UdpNAET"/>
    <property type="match status" value="1"/>
</dbReference>
<dbReference type="AlphaFoldDB" id="A0AAE4KY79"/>
<evidence type="ECO:0000313" key="14">
    <source>
        <dbReference type="EMBL" id="MDT2730962.1"/>
    </source>
</evidence>
<evidence type="ECO:0000256" key="2">
    <source>
        <dbReference type="ARBA" id="ARBA00004752"/>
    </source>
</evidence>
<keyword evidence="12" id="KW-0670">Pyruvate</keyword>
<dbReference type="HAMAP" id="MF_00111">
    <property type="entry name" value="MurA"/>
    <property type="match status" value="1"/>
</dbReference>
<dbReference type="PANTHER" id="PTHR43783:SF1">
    <property type="entry name" value="UDP-N-ACETYLGLUCOSAMINE 1-CARBOXYVINYLTRANSFERASE"/>
    <property type="match status" value="1"/>
</dbReference>
<feature type="binding site" evidence="12">
    <location>
        <position position="96"/>
    </location>
    <ligand>
        <name>UDP-N-acetyl-alpha-D-glucosamine</name>
        <dbReference type="ChEBI" id="CHEBI:57705"/>
    </ligand>
</feature>
<comment type="subcellular location">
    <subcellularLocation>
        <location evidence="1 12">Cytoplasm</location>
    </subcellularLocation>
</comment>
<dbReference type="Proteomes" id="UP001180515">
    <property type="component" value="Unassembled WGS sequence"/>
</dbReference>
<dbReference type="GO" id="GO:0071555">
    <property type="term" value="P:cell wall organization"/>
    <property type="evidence" value="ECO:0007669"/>
    <property type="project" value="UniProtKB-KW"/>
</dbReference>
<dbReference type="RefSeq" id="WP_311981270.1">
    <property type="nucleotide sequence ID" value="NZ_JARQAG010000001.1"/>
</dbReference>
<dbReference type="InterPro" id="IPR005750">
    <property type="entry name" value="UDP_GlcNAc_COvinyl_MurA"/>
</dbReference>
<evidence type="ECO:0000256" key="3">
    <source>
        <dbReference type="ARBA" id="ARBA00022490"/>
    </source>
</evidence>
<accession>A0AAE4KY79</accession>
<feature type="modified residue" description="2-(S-cysteinyl)pyruvic acid O-phosphothioketal" evidence="12">
    <location>
        <position position="120"/>
    </location>
</feature>
<dbReference type="NCBIfam" id="TIGR01072">
    <property type="entry name" value="murA"/>
    <property type="match status" value="1"/>
</dbReference>
<evidence type="ECO:0000313" key="15">
    <source>
        <dbReference type="Proteomes" id="UP001180515"/>
    </source>
</evidence>
<dbReference type="PANTHER" id="PTHR43783">
    <property type="entry name" value="UDP-N-ACETYLGLUCOSAMINE 1-CARBOXYVINYLTRANSFERASE"/>
    <property type="match status" value="1"/>
</dbReference>
<evidence type="ECO:0000256" key="1">
    <source>
        <dbReference type="ARBA" id="ARBA00004496"/>
    </source>
</evidence>
<dbReference type="GO" id="GO:0005737">
    <property type="term" value="C:cytoplasm"/>
    <property type="evidence" value="ECO:0007669"/>
    <property type="project" value="UniProtKB-SubCell"/>
</dbReference>
<organism evidence="14 15">
    <name type="scientific">Streptococcus parauberis</name>
    <dbReference type="NCBI Taxonomy" id="1348"/>
    <lineage>
        <taxon>Bacteria</taxon>
        <taxon>Bacillati</taxon>
        <taxon>Bacillota</taxon>
        <taxon>Bacilli</taxon>
        <taxon>Lactobacillales</taxon>
        <taxon>Streptococcaceae</taxon>
        <taxon>Streptococcus</taxon>
    </lineage>
</organism>
<gene>
    <name evidence="12 14" type="primary">murA</name>
    <name evidence="14" type="ORF">P7G31_01680</name>
</gene>
<keyword evidence="9 12" id="KW-0961">Cell wall biogenesis/degradation</keyword>
<feature type="binding site" evidence="12">
    <location>
        <position position="309"/>
    </location>
    <ligand>
        <name>UDP-N-acetyl-alpha-D-glucosamine</name>
        <dbReference type="ChEBI" id="CHEBI:57705"/>
    </ligand>
</feature>
<evidence type="ECO:0000256" key="5">
    <source>
        <dbReference type="ARBA" id="ARBA00022679"/>
    </source>
</evidence>
<dbReference type="InterPro" id="IPR001986">
    <property type="entry name" value="Enolpyruvate_Tfrase_dom"/>
</dbReference>
<dbReference type="SUPFAM" id="SSF55205">
    <property type="entry name" value="EPT/RTPC-like"/>
    <property type="match status" value="1"/>
</dbReference>
<dbReference type="GO" id="GO:0008760">
    <property type="term" value="F:UDP-N-acetylglucosamine 1-carboxyvinyltransferase activity"/>
    <property type="evidence" value="ECO:0007669"/>
    <property type="project" value="UniProtKB-UniRule"/>
</dbReference>
<dbReference type="GO" id="GO:0008360">
    <property type="term" value="P:regulation of cell shape"/>
    <property type="evidence" value="ECO:0007669"/>
    <property type="project" value="UniProtKB-KW"/>
</dbReference>
<dbReference type="GO" id="GO:0019277">
    <property type="term" value="P:UDP-N-acetylgalactosamine biosynthetic process"/>
    <property type="evidence" value="ECO:0007669"/>
    <property type="project" value="InterPro"/>
</dbReference>
<dbReference type="NCBIfam" id="NF006873">
    <property type="entry name" value="PRK09369.1"/>
    <property type="match status" value="1"/>
</dbReference>
<dbReference type="InterPro" id="IPR036968">
    <property type="entry name" value="Enolpyruvate_Tfrase_sf"/>
</dbReference>
<evidence type="ECO:0000256" key="7">
    <source>
        <dbReference type="ARBA" id="ARBA00022984"/>
    </source>
</evidence>
<evidence type="ECO:0000259" key="13">
    <source>
        <dbReference type="Pfam" id="PF00275"/>
    </source>
</evidence>
<keyword evidence="4 12" id="KW-0132">Cell division</keyword>
<keyword evidence="7 12" id="KW-0573">Peptidoglycan synthesis</keyword>
<comment type="catalytic activity">
    <reaction evidence="11 12">
        <text>phosphoenolpyruvate + UDP-N-acetyl-alpha-D-glucosamine = UDP-N-acetyl-3-O-(1-carboxyvinyl)-alpha-D-glucosamine + phosphate</text>
        <dbReference type="Rhea" id="RHEA:18681"/>
        <dbReference type="ChEBI" id="CHEBI:43474"/>
        <dbReference type="ChEBI" id="CHEBI:57705"/>
        <dbReference type="ChEBI" id="CHEBI:58702"/>
        <dbReference type="ChEBI" id="CHEBI:68483"/>
        <dbReference type="EC" id="2.5.1.7"/>
    </reaction>
</comment>
<reference evidence="14" key="1">
    <citation type="submission" date="2023-03" db="EMBL/GenBank/DDBJ databases">
        <authorList>
            <person name="Shen W."/>
            <person name="Cai J."/>
        </authorList>
    </citation>
    <scope>NUCLEOTIDE SEQUENCE</scope>
    <source>
        <strain evidence="14">P82-2</strain>
    </source>
</reference>
<dbReference type="GO" id="GO:0009252">
    <property type="term" value="P:peptidoglycan biosynthetic process"/>
    <property type="evidence" value="ECO:0007669"/>
    <property type="project" value="UniProtKB-UniRule"/>
</dbReference>
<name>A0AAE4KY79_9STRE</name>
<feature type="active site" description="Proton donor" evidence="12">
    <location>
        <position position="120"/>
    </location>
</feature>
<feature type="binding site" evidence="12">
    <location>
        <begin position="23"/>
        <end position="24"/>
    </location>
    <ligand>
        <name>phosphoenolpyruvate</name>
        <dbReference type="ChEBI" id="CHEBI:58702"/>
    </ligand>
</feature>
<dbReference type="InterPro" id="IPR050068">
    <property type="entry name" value="MurA_subfamily"/>
</dbReference>
<sequence length="423" mass="45370">MDKIIIEGGQTRLKGEVVIEGAKNAVLPLLAATVLPSEGKTTLYNVPILSDVYTMNNVVRGLDIDVSFDEANNKVVVDASGHILDVAPYEFVSQMRASIVVLGPILARKGHAQVSMPGGCTIGSRPIDLHLKGLEAMGAKITQKNGDITATAERLKGATIYMDFPSVGATQNLMMAATLADGVTIIENAAREPEIVDLAQLLNKMGAKVRGAGTETLTITGVDSLRGVEHDVVQDRIEAGTFMVAAAMTSGNVLVKDAVWEHNRPLISKLMEMGVSVTEEDSGIRVKADTASLKPVTVKTLPHPGFPTDMQAQFTALMATVKGESTMVETVFENRFQHLEEMRRMGLQAEILRDTAMIHGGKELQGAPVMSTDLRASAALILTGLVAQGQTTVTQLSHLDRGYYQFHEKLKGLGATIQRVSED</sequence>
<feature type="domain" description="Enolpyruvate transferase" evidence="13">
    <location>
        <begin position="10"/>
        <end position="410"/>
    </location>
</feature>
<feature type="binding site" evidence="12">
    <location>
        <position position="331"/>
    </location>
    <ligand>
        <name>UDP-N-acetyl-alpha-D-glucosamine</name>
        <dbReference type="ChEBI" id="CHEBI:57705"/>
    </ligand>
</feature>
<dbReference type="EC" id="2.5.1.7" evidence="12"/>
<evidence type="ECO:0000256" key="6">
    <source>
        <dbReference type="ARBA" id="ARBA00022960"/>
    </source>
</evidence>
<proteinExistence type="inferred from homology"/>
<dbReference type="FunFam" id="3.65.10.10:FF:000001">
    <property type="entry name" value="UDP-N-acetylglucosamine 1-carboxyvinyltransferase"/>
    <property type="match status" value="1"/>
</dbReference>
<evidence type="ECO:0000256" key="4">
    <source>
        <dbReference type="ARBA" id="ARBA00022618"/>
    </source>
</evidence>
<dbReference type="Pfam" id="PF00275">
    <property type="entry name" value="EPSP_synthase"/>
    <property type="match status" value="1"/>
</dbReference>
<keyword evidence="6 12" id="KW-0133">Cell shape</keyword>
<evidence type="ECO:0000256" key="10">
    <source>
        <dbReference type="ARBA" id="ARBA00038367"/>
    </source>
</evidence>
<evidence type="ECO:0000256" key="12">
    <source>
        <dbReference type="HAMAP-Rule" id="MF_00111"/>
    </source>
</evidence>
<comment type="caution">
    <text evidence="14">The sequence shown here is derived from an EMBL/GenBank/DDBJ whole genome shotgun (WGS) entry which is preliminary data.</text>
</comment>
<keyword evidence="5 12" id="KW-0808">Transferase</keyword>
<dbReference type="Gene3D" id="3.65.10.10">
    <property type="entry name" value="Enolpyruvate transferase domain"/>
    <property type="match status" value="2"/>
</dbReference>
<protein>
    <recommendedName>
        <fullName evidence="12">UDP-N-acetylglucosamine 1-carboxyvinyltransferase</fullName>
        <ecNumber evidence="12">2.5.1.7</ecNumber>
    </recommendedName>
    <alternativeName>
        <fullName evidence="12">Enoylpyruvate transferase</fullName>
    </alternativeName>
    <alternativeName>
        <fullName evidence="12">UDP-N-acetylglucosamine enolpyruvyl transferase</fullName>
        <shortName evidence="12">EPT</shortName>
    </alternativeName>
</protein>
<comment type="similarity">
    <text evidence="10 12">Belongs to the EPSP synthase family. MurA subfamily.</text>
</comment>
<evidence type="ECO:0000256" key="9">
    <source>
        <dbReference type="ARBA" id="ARBA00023316"/>
    </source>
</evidence>
<evidence type="ECO:0000256" key="11">
    <source>
        <dbReference type="ARBA" id="ARBA00047527"/>
    </source>
</evidence>
<dbReference type="GO" id="GO:0051301">
    <property type="term" value="P:cell division"/>
    <property type="evidence" value="ECO:0007669"/>
    <property type="project" value="UniProtKB-KW"/>
</dbReference>
<comment type="caution">
    <text evidence="12">Lacks conserved residue(s) required for the propagation of feature annotation.</text>
</comment>
<evidence type="ECO:0000256" key="8">
    <source>
        <dbReference type="ARBA" id="ARBA00023306"/>
    </source>
</evidence>
<feature type="binding site" evidence="12">
    <location>
        <begin position="125"/>
        <end position="129"/>
    </location>
    <ligand>
        <name>UDP-N-acetyl-alpha-D-glucosamine</name>
        <dbReference type="ChEBI" id="CHEBI:57705"/>
    </ligand>
</feature>
<comment type="pathway">
    <text evidence="2 12">Cell wall biogenesis; peptidoglycan biosynthesis.</text>
</comment>
<keyword evidence="3 12" id="KW-0963">Cytoplasm</keyword>
<dbReference type="EMBL" id="JARQAG010000001">
    <property type="protein sequence ID" value="MDT2730962.1"/>
    <property type="molecule type" value="Genomic_DNA"/>
</dbReference>
<comment type="function">
    <text evidence="12">Cell wall formation. Adds enolpyruvyl to UDP-N-acetylglucosamine.</text>
</comment>
<keyword evidence="8 12" id="KW-0131">Cell cycle</keyword>